<proteinExistence type="inferred from homology"/>
<comment type="caution">
    <text evidence="2">The sequence shown here is derived from an EMBL/GenBank/DDBJ whole genome shotgun (WGS) entry which is preliminary data.</text>
</comment>
<dbReference type="Gene3D" id="3.40.50.300">
    <property type="entry name" value="P-loop containing nucleotide triphosphate hydrolases"/>
    <property type="match status" value="1"/>
</dbReference>
<dbReference type="InterPro" id="IPR000863">
    <property type="entry name" value="Sulfotransferase_dom"/>
</dbReference>
<gene>
    <name evidence="2" type="ORF">OFUS_LOCUS6419</name>
</gene>
<dbReference type="AlphaFoldDB" id="A0A8J1TYR6"/>
<comment type="similarity">
    <text evidence="1">Belongs to the WSCD family.</text>
</comment>
<sequence length="339" mass="39087">MRRLFSSRSRTNGGLMILLFLACLYMTIYLSRTSSTQQQNININLFHDRDSVRTPAPLNQNDLSLNEDDISHFPIQLPTIDDCSPPKFDGNCRPLGFNSGPIPLTALASYPGSGNTWMRHIIEQITGIYTGSIYNDKSLQTFKGEGITNSSVVVVKTHRSPRNSLDDFTVSFDKAIVILRDLANAMVSEFVRHFSKSHNKEIKDLDGFFNEHERDLWTFTILQPDRWQKLYKLWLHDFKGDVLLVKYEDLVEDLRPQLLRIVKFLDIDVTDDVIDCVVCNSDGRFRRKHSNKTFTPFSIGRRKNLNFFITHINKKLPEYCNKSNVQCSGSLHYPHYSIT</sequence>
<name>A0A8J1TYR6_OWEFU</name>
<dbReference type="PANTHER" id="PTHR45964">
    <property type="entry name" value="WSCD FAMILY MEMBER CG9164"/>
    <property type="match status" value="1"/>
</dbReference>
<protein>
    <submittedName>
        <fullName evidence="2">Uncharacterized protein</fullName>
    </submittedName>
</protein>
<reference evidence="2" key="1">
    <citation type="submission" date="2022-03" db="EMBL/GenBank/DDBJ databases">
        <authorList>
            <person name="Martin C."/>
        </authorList>
    </citation>
    <scope>NUCLEOTIDE SEQUENCE</scope>
</reference>
<evidence type="ECO:0000313" key="3">
    <source>
        <dbReference type="Proteomes" id="UP000749559"/>
    </source>
</evidence>
<dbReference type="GO" id="GO:0008146">
    <property type="term" value="F:sulfotransferase activity"/>
    <property type="evidence" value="ECO:0007669"/>
    <property type="project" value="InterPro"/>
</dbReference>
<organism evidence="2 3">
    <name type="scientific">Owenia fusiformis</name>
    <name type="common">Polychaete worm</name>
    <dbReference type="NCBI Taxonomy" id="6347"/>
    <lineage>
        <taxon>Eukaryota</taxon>
        <taxon>Metazoa</taxon>
        <taxon>Spiralia</taxon>
        <taxon>Lophotrochozoa</taxon>
        <taxon>Annelida</taxon>
        <taxon>Polychaeta</taxon>
        <taxon>Sedentaria</taxon>
        <taxon>Canalipalpata</taxon>
        <taxon>Sabellida</taxon>
        <taxon>Oweniida</taxon>
        <taxon>Oweniidae</taxon>
        <taxon>Owenia</taxon>
    </lineage>
</organism>
<dbReference type="PANTHER" id="PTHR45964:SF5">
    <property type="entry name" value="WSCD FAMILY MEMBER CG9164"/>
    <property type="match status" value="1"/>
</dbReference>
<evidence type="ECO:0000313" key="2">
    <source>
        <dbReference type="EMBL" id="CAH1779624.1"/>
    </source>
</evidence>
<dbReference type="PROSITE" id="PS51257">
    <property type="entry name" value="PROKAR_LIPOPROTEIN"/>
    <property type="match status" value="1"/>
</dbReference>
<dbReference type="Proteomes" id="UP000749559">
    <property type="component" value="Unassembled WGS sequence"/>
</dbReference>
<evidence type="ECO:0000256" key="1">
    <source>
        <dbReference type="ARBA" id="ARBA00010236"/>
    </source>
</evidence>
<keyword evidence="3" id="KW-1185">Reference proteome</keyword>
<dbReference type="InterPro" id="IPR027417">
    <property type="entry name" value="P-loop_NTPase"/>
</dbReference>
<dbReference type="OrthoDB" id="5985073at2759"/>
<accession>A0A8J1TYR6</accession>
<dbReference type="SUPFAM" id="SSF52540">
    <property type="entry name" value="P-loop containing nucleoside triphosphate hydrolases"/>
    <property type="match status" value="1"/>
</dbReference>
<dbReference type="InterPro" id="IPR051589">
    <property type="entry name" value="Sialate-O-sulfotransferase"/>
</dbReference>
<dbReference type="EMBL" id="CAIIXF020000003">
    <property type="protein sequence ID" value="CAH1779624.1"/>
    <property type="molecule type" value="Genomic_DNA"/>
</dbReference>
<dbReference type="Pfam" id="PF00685">
    <property type="entry name" value="Sulfotransfer_1"/>
    <property type="match status" value="1"/>
</dbReference>